<keyword evidence="2" id="KW-0813">Transport</keyword>
<proteinExistence type="inferred from homology"/>
<dbReference type="AlphaFoldDB" id="A0A150MBE0"/>
<comment type="caution">
    <text evidence="6">The sequence shown here is derived from an EMBL/GenBank/DDBJ whole genome shotgun (WGS) entry which is preliminary data.</text>
</comment>
<dbReference type="PANTHER" id="PTHR43335:SF2">
    <property type="entry name" value="ABC TRANSPORTER, ATP-BINDING PROTEIN"/>
    <property type="match status" value="1"/>
</dbReference>
<dbReference type="Proteomes" id="UP000075324">
    <property type="component" value="Unassembled WGS sequence"/>
</dbReference>
<dbReference type="SUPFAM" id="SSF52540">
    <property type="entry name" value="P-loop containing nucleoside triphosphate hydrolases"/>
    <property type="match status" value="1"/>
</dbReference>
<dbReference type="InterPro" id="IPR017871">
    <property type="entry name" value="ABC_transporter-like_CS"/>
</dbReference>
<evidence type="ECO:0000313" key="6">
    <source>
        <dbReference type="EMBL" id="KYD21864.1"/>
    </source>
</evidence>
<evidence type="ECO:0000259" key="5">
    <source>
        <dbReference type="PROSITE" id="PS50893"/>
    </source>
</evidence>
<evidence type="ECO:0000256" key="3">
    <source>
        <dbReference type="ARBA" id="ARBA00022741"/>
    </source>
</evidence>
<organism evidence="6 7">
    <name type="scientific">Parageobacillus toebii</name>
    <dbReference type="NCBI Taxonomy" id="153151"/>
    <lineage>
        <taxon>Bacteria</taxon>
        <taxon>Bacillati</taxon>
        <taxon>Bacillota</taxon>
        <taxon>Bacilli</taxon>
        <taxon>Bacillales</taxon>
        <taxon>Anoxybacillaceae</taxon>
        <taxon>Parageobacillus</taxon>
    </lineage>
</organism>
<keyword evidence="4" id="KW-0067">ATP-binding</keyword>
<dbReference type="PANTHER" id="PTHR43335">
    <property type="entry name" value="ABC TRANSPORTER, ATP-BINDING PROTEIN"/>
    <property type="match status" value="1"/>
</dbReference>
<comment type="similarity">
    <text evidence="1">Belongs to the ABC transporter superfamily.</text>
</comment>
<evidence type="ECO:0000256" key="4">
    <source>
        <dbReference type="ARBA" id="ARBA00022840"/>
    </source>
</evidence>
<feature type="domain" description="ABC transporter" evidence="5">
    <location>
        <begin position="4"/>
        <end position="231"/>
    </location>
</feature>
<dbReference type="GO" id="GO:0016887">
    <property type="term" value="F:ATP hydrolysis activity"/>
    <property type="evidence" value="ECO:0007669"/>
    <property type="project" value="InterPro"/>
</dbReference>
<dbReference type="InterPro" id="IPR003439">
    <property type="entry name" value="ABC_transporter-like_ATP-bd"/>
</dbReference>
<dbReference type="PROSITE" id="PS50893">
    <property type="entry name" value="ABC_TRANSPORTER_2"/>
    <property type="match status" value="1"/>
</dbReference>
<dbReference type="GO" id="GO:0005524">
    <property type="term" value="F:ATP binding"/>
    <property type="evidence" value="ECO:0007669"/>
    <property type="project" value="UniProtKB-KW"/>
</dbReference>
<name>A0A150MBE0_9BACL</name>
<sequence length="287" mass="32672">MSVLEIRNVKKRYKNKVVLNNISLNIKGTYGLLGPNGAGKTTLMKIIATLLPLEEGAITFGDISWENDQRVKPLIGYLPQYFSAYKTMKVYEVLHHFAILKGITNKERRISELDAVLENVNLYEQRNEKIKYLSGGMIRRVGIAQALLGNPKIVIVDEPTAGLDIQERVRFRNLLRKISANRTIIISSHIVEDLETTCDYVAMMNKGTILLEGSRQEVLQIVDGLVWEKDVNSRDLEQIPESQIISVKEAGDRYIVRMLSQESIKEAKRVHPTLEDAYLYMMKGDNH</sequence>
<dbReference type="PROSITE" id="PS00211">
    <property type="entry name" value="ABC_TRANSPORTER_1"/>
    <property type="match status" value="1"/>
</dbReference>
<gene>
    <name evidence="6" type="ORF">B4110_0191</name>
</gene>
<dbReference type="InterPro" id="IPR027417">
    <property type="entry name" value="P-loop_NTPase"/>
</dbReference>
<dbReference type="EMBL" id="LQYW01000187">
    <property type="protein sequence ID" value="KYD21864.1"/>
    <property type="molecule type" value="Genomic_DNA"/>
</dbReference>
<dbReference type="SMART" id="SM00382">
    <property type="entry name" value="AAA"/>
    <property type="match status" value="1"/>
</dbReference>
<reference evidence="6 7" key="1">
    <citation type="submission" date="2016-01" db="EMBL/GenBank/DDBJ databases">
        <title>Draft Genome Sequences of Seven Thermophilic Sporeformers Isolated from Foods.</title>
        <authorList>
            <person name="Berendsen E.M."/>
            <person name="Wells-Bennik M.H."/>
            <person name="Krawcyk A.O."/>
            <person name="De Jong A."/>
            <person name="Holsappel S."/>
            <person name="Eijlander R.T."/>
            <person name="Kuipers O.P."/>
        </authorList>
    </citation>
    <scope>NUCLEOTIDE SEQUENCE [LARGE SCALE GENOMIC DNA]</scope>
    <source>
        <strain evidence="6 7">B4110</strain>
    </source>
</reference>
<protein>
    <recommendedName>
        <fullName evidence="5">ABC transporter domain-containing protein</fullName>
    </recommendedName>
</protein>
<keyword evidence="3" id="KW-0547">Nucleotide-binding</keyword>
<accession>A0A150MBE0</accession>
<dbReference type="InterPro" id="IPR003593">
    <property type="entry name" value="AAA+_ATPase"/>
</dbReference>
<dbReference type="Gene3D" id="3.40.50.300">
    <property type="entry name" value="P-loop containing nucleotide triphosphate hydrolases"/>
    <property type="match status" value="1"/>
</dbReference>
<evidence type="ECO:0000256" key="2">
    <source>
        <dbReference type="ARBA" id="ARBA00022448"/>
    </source>
</evidence>
<dbReference type="Pfam" id="PF00005">
    <property type="entry name" value="ABC_tran"/>
    <property type="match status" value="1"/>
</dbReference>
<evidence type="ECO:0000256" key="1">
    <source>
        <dbReference type="ARBA" id="ARBA00005417"/>
    </source>
</evidence>
<dbReference type="RefSeq" id="WP_062679270.1">
    <property type="nucleotide sequence ID" value="NZ_LQYW01000187.1"/>
</dbReference>
<evidence type="ECO:0000313" key="7">
    <source>
        <dbReference type="Proteomes" id="UP000075324"/>
    </source>
</evidence>
<dbReference type="PATRIC" id="fig|153151.4.peg.2338"/>